<sequence>MKSHSFLYTAFLILIILTSCNTKPEIGLLLANTEVERWSKDRDSFVKMVDELKGNVVVKDAQGDPDLQFQQALEMINGGIDVLVIIPADKIVAQGIVKMAKSSHIPVVAYDRIIRDCDLDFYVSADNIQVGELQAGYLTKIKPAGNYVLMTGPESDNNSYQLYLGWMDILQPLVDKGDVHVVYSGFTNKWDAKEGYRVMNELMQKDTTIDAVLTGADVLATGVINALRERDLDGTMLIAGQDADLNAVQNIAIGSQTMTVYKPLGKMAYYAAQAAIKLAKGKEPVYAVTVNNGQVQVPSVLVKGQVVYKENIKMTVVSEGFVTEKEIFE</sequence>
<comment type="caution">
    <text evidence="5">The sequence shown here is derived from an EMBL/GenBank/DDBJ whole genome shotgun (WGS) entry which is preliminary data.</text>
</comment>
<dbReference type="SUPFAM" id="SSF53822">
    <property type="entry name" value="Periplasmic binding protein-like I"/>
    <property type="match status" value="1"/>
</dbReference>
<gene>
    <name evidence="5" type="ORF">C8N47_10244</name>
</gene>
<keyword evidence="3" id="KW-0732">Signal</keyword>
<keyword evidence="6" id="KW-1185">Reference proteome</keyword>
<reference evidence="5 6" key="1">
    <citation type="submission" date="2018-04" db="EMBL/GenBank/DDBJ databases">
        <title>Genomic Encyclopedia of Archaeal and Bacterial Type Strains, Phase II (KMG-II): from individual species to whole genera.</title>
        <authorList>
            <person name="Goeker M."/>
        </authorList>
    </citation>
    <scope>NUCLEOTIDE SEQUENCE [LARGE SCALE GENOMIC DNA]</scope>
    <source>
        <strain evidence="5 6">DSM 28823</strain>
    </source>
</reference>
<dbReference type="EMBL" id="QAAD01000002">
    <property type="protein sequence ID" value="PTN10061.1"/>
    <property type="molecule type" value="Genomic_DNA"/>
</dbReference>
<evidence type="ECO:0000313" key="6">
    <source>
        <dbReference type="Proteomes" id="UP000243525"/>
    </source>
</evidence>
<feature type="domain" description="Periplasmic binding protein" evidence="4">
    <location>
        <begin position="26"/>
        <end position="283"/>
    </location>
</feature>
<comment type="subcellular location">
    <subcellularLocation>
        <location evidence="1">Cell envelope</location>
    </subcellularLocation>
</comment>
<dbReference type="PANTHER" id="PTHR30036:SF1">
    <property type="entry name" value="D-XYLOSE-BINDING PERIPLASMIC PROTEIN"/>
    <property type="match status" value="1"/>
</dbReference>
<dbReference type="GO" id="GO:0030246">
    <property type="term" value="F:carbohydrate binding"/>
    <property type="evidence" value="ECO:0007669"/>
    <property type="project" value="TreeGrafter"/>
</dbReference>
<dbReference type="AlphaFoldDB" id="A0A2T5C574"/>
<dbReference type="GO" id="GO:0030288">
    <property type="term" value="C:outer membrane-bounded periplasmic space"/>
    <property type="evidence" value="ECO:0007669"/>
    <property type="project" value="TreeGrafter"/>
</dbReference>
<accession>A0A2T5C574</accession>
<dbReference type="InterPro" id="IPR025997">
    <property type="entry name" value="SBP_2_dom"/>
</dbReference>
<proteinExistence type="inferred from homology"/>
<evidence type="ECO:0000256" key="3">
    <source>
        <dbReference type="ARBA" id="ARBA00022729"/>
    </source>
</evidence>
<dbReference type="Gene3D" id="3.40.50.2300">
    <property type="match status" value="2"/>
</dbReference>
<comment type="similarity">
    <text evidence="2">Belongs to the bacterial solute-binding protein 2 family.</text>
</comment>
<evidence type="ECO:0000256" key="1">
    <source>
        <dbReference type="ARBA" id="ARBA00004196"/>
    </source>
</evidence>
<evidence type="ECO:0000256" key="2">
    <source>
        <dbReference type="ARBA" id="ARBA00007639"/>
    </source>
</evidence>
<dbReference type="Proteomes" id="UP000243525">
    <property type="component" value="Unassembled WGS sequence"/>
</dbReference>
<dbReference type="Pfam" id="PF13407">
    <property type="entry name" value="Peripla_BP_4"/>
    <property type="match status" value="1"/>
</dbReference>
<name>A0A2T5C574_9BACT</name>
<organism evidence="5 6">
    <name type="scientific">Mangrovibacterium marinum</name>
    <dbReference type="NCBI Taxonomy" id="1639118"/>
    <lineage>
        <taxon>Bacteria</taxon>
        <taxon>Pseudomonadati</taxon>
        <taxon>Bacteroidota</taxon>
        <taxon>Bacteroidia</taxon>
        <taxon>Marinilabiliales</taxon>
        <taxon>Prolixibacteraceae</taxon>
        <taxon>Mangrovibacterium</taxon>
    </lineage>
</organism>
<dbReference type="PROSITE" id="PS51257">
    <property type="entry name" value="PROKAR_LIPOPROTEIN"/>
    <property type="match status" value="1"/>
</dbReference>
<dbReference type="PANTHER" id="PTHR30036">
    <property type="entry name" value="D-XYLOSE-BINDING PERIPLASMIC PROTEIN"/>
    <property type="match status" value="1"/>
</dbReference>
<dbReference type="InterPro" id="IPR028082">
    <property type="entry name" value="Peripla_BP_I"/>
</dbReference>
<dbReference type="InterPro" id="IPR050555">
    <property type="entry name" value="Bact_Solute-Bind_Prot2"/>
</dbReference>
<protein>
    <submittedName>
        <fullName evidence="5">Xylose-binding protein</fullName>
    </submittedName>
</protein>
<evidence type="ECO:0000313" key="5">
    <source>
        <dbReference type="EMBL" id="PTN10061.1"/>
    </source>
</evidence>
<evidence type="ECO:0000259" key="4">
    <source>
        <dbReference type="Pfam" id="PF13407"/>
    </source>
</evidence>